<accession>A0A645FST1</accession>
<name>A0A645FST1_9ZZZZ</name>
<dbReference type="AlphaFoldDB" id="A0A645FST1"/>
<sequence>MNTAQIGQAQGCSHLLDESSLLAHGIHAVHIDLRAADGKHHTGQTTAGAHIQQRQALALFHRQAAHMPQQGGHGGQAVEQVMRQHLLGITHRRQVVDLVPLLQQIHEGHQQIDLGRGQFQLQCPDALLQLGTQNLTHAEASSF</sequence>
<dbReference type="EMBL" id="VSSQ01064660">
    <property type="protein sequence ID" value="MPN17507.1"/>
    <property type="molecule type" value="Genomic_DNA"/>
</dbReference>
<evidence type="ECO:0000313" key="1">
    <source>
        <dbReference type="EMBL" id="MPN17507.1"/>
    </source>
</evidence>
<reference evidence="1" key="1">
    <citation type="submission" date="2019-08" db="EMBL/GenBank/DDBJ databases">
        <authorList>
            <person name="Kucharzyk K."/>
            <person name="Murdoch R.W."/>
            <person name="Higgins S."/>
            <person name="Loffler F."/>
        </authorList>
    </citation>
    <scope>NUCLEOTIDE SEQUENCE</scope>
</reference>
<proteinExistence type="predicted"/>
<gene>
    <name evidence="1" type="ORF">SDC9_164861</name>
</gene>
<comment type="caution">
    <text evidence="1">The sequence shown here is derived from an EMBL/GenBank/DDBJ whole genome shotgun (WGS) entry which is preliminary data.</text>
</comment>
<protein>
    <submittedName>
        <fullName evidence="1">Uncharacterized protein</fullName>
    </submittedName>
</protein>
<organism evidence="1">
    <name type="scientific">bioreactor metagenome</name>
    <dbReference type="NCBI Taxonomy" id="1076179"/>
    <lineage>
        <taxon>unclassified sequences</taxon>
        <taxon>metagenomes</taxon>
        <taxon>ecological metagenomes</taxon>
    </lineage>
</organism>